<keyword evidence="3" id="KW-1185">Reference proteome</keyword>
<organism evidence="2 3">
    <name type="scientific">Pangasianodon hypophthalmus</name>
    <name type="common">Striped catfish</name>
    <name type="synonym">Helicophagus hypophthalmus</name>
    <dbReference type="NCBI Taxonomy" id="310915"/>
    <lineage>
        <taxon>Eukaryota</taxon>
        <taxon>Metazoa</taxon>
        <taxon>Chordata</taxon>
        <taxon>Craniata</taxon>
        <taxon>Vertebrata</taxon>
        <taxon>Euteleostomi</taxon>
        <taxon>Actinopterygii</taxon>
        <taxon>Neopterygii</taxon>
        <taxon>Teleostei</taxon>
        <taxon>Ostariophysi</taxon>
        <taxon>Siluriformes</taxon>
        <taxon>Pangasiidae</taxon>
        <taxon>Pangasianodon</taxon>
    </lineage>
</organism>
<comment type="caution">
    <text evidence="2">The sequence shown here is derived from an EMBL/GenBank/DDBJ whole genome shotgun (WGS) entry which is preliminary data.</text>
</comment>
<feature type="region of interest" description="Disordered" evidence="1">
    <location>
        <begin position="87"/>
        <end position="120"/>
    </location>
</feature>
<name>A0A5N5LAL1_PANHP</name>
<accession>A0A5N5LAL1</accession>
<dbReference type="AlphaFoldDB" id="A0A5N5LAL1"/>
<reference evidence="2 3" key="1">
    <citation type="submission" date="2019-06" db="EMBL/GenBank/DDBJ databases">
        <title>A chromosome-scale genome assembly of the striped catfish, Pangasianodon hypophthalmus.</title>
        <authorList>
            <person name="Wen M."/>
            <person name="Zahm M."/>
            <person name="Roques C."/>
            <person name="Cabau C."/>
            <person name="Klopp C."/>
            <person name="Donnadieu C."/>
            <person name="Jouanno E."/>
            <person name="Avarre J.-C."/>
            <person name="Campet M."/>
            <person name="Ha T.T.T."/>
            <person name="Dugue R."/>
            <person name="Lampietro C."/>
            <person name="Louis A."/>
            <person name="Herpin A."/>
            <person name="Echchiki A."/>
            <person name="Berthelot C."/>
            <person name="Parey E."/>
            <person name="Roest-Crollius H."/>
            <person name="Braasch I."/>
            <person name="Postlethwait J."/>
            <person name="Bobe J."/>
            <person name="Montfort J."/>
            <person name="Bouchez O."/>
            <person name="Begum T."/>
            <person name="Schartl M."/>
            <person name="Guiguen Y."/>
        </authorList>
    </citation>
    <scope>NUCLEOTIDE SEQUENCE [LARGE SCALE GENOMIC DNA]</scope>
    <source>
        <strain evidence="2 3">Indonesia</strain>
        <tissue evidence="2">Blood</tissue>
    </source>
</reference>
<evidence type="ECO:0000313" key="3">
    <source>
        <dbReference type="Proteomes" id="UP000327468"/>
    </source>
</evidence>
<feature type="compositionally biased region" description="Basic and acidic residues" evidence="1">
    <location>
        <begin position="87"/>
        <end position="100"/>
    </location>
</feature>
<protein>
    <submittedName>
        <fullName evidence="2">Uncharacterized protein</fullName>
    </submittedName>
</protein>
<dbReference type="EMBL" id="VFJC01000020">
    <property type="protein sequence ID" value="KAB5539592.1"/>
    <property type="molecule type" value="Genomic_DNA"/>
</dbReference>
<gene>
    <name evidence="2" type="ORF">PHYPO_G00090810</name>
</gene>
<evidence type="ECO:0000256" key="1">
    <source>
        <dbReference type="SAM" id="MobiDB-lite"/>
    </source>
</evidence>
<proteinExistence type="predicted"/>
<evidence type="ECO:0000313" key="2">
    <source>
        <dbReference type="EMBL" id="KAB5539592.1"/>
    </source>
</evidence>
<sequence>MTYKNQLEGHQFRESSQTSCPAGPYTALPGSKHLRGLHYPLQTTVISTGSSNTCPSSEHKATINCLYPFFFSRLKLYLDGPLHPGHDLPRSPSLRHRDTTDPGCTSSGRREPAHRPQRRSLCQDHFPHIDVDMKVGVFSGRDLGFIVLMACTPAESVRNSCQTTSPGHYAPYD</sequence>
<feature type="region of interest" description="Disordered" evidence="1">
    <location>
        <begin position="1"/>
        <end position="27"/>
    </location>
</feature>
<dbReference type="Proteomes" id="UP000327468">
    <property type="component" value="Chromosome 19"/>
</dbReference>